<organism evidence="2">
    <name type="scientific">Fulvimarina pelagi</name>
    <dbReference type="NCBI Taxonomy" id="217511"/>
    <lineage>
        <taxon>Bacteria</taxon>
        <taxon>Pseudomonadati</taxon>
        <taxon>Pseudomonadota</taxon>
        <taxon>Alphaproteobacteria</taxon>
        <taxon>Hyphomicrobiales</taxon>
        <taxon>Aurantimonadaceae</taxon>
        <taxon>Fulvimarina</taxon>
    </lineage>
</organism>
<protein>
    <recommendedName>
        <fullName evidence="3">DUF4864 domain-containing protein</fullName>
    </recommendedName>
</protein>
<name>A0A0P0ZA87_9HYPH</name>
<evidence type="ECO:0000313" key="2">
    <source>
        <dbReference type="EMBL" id="BAT31298.1"/>
    </source>
</evidence>
<evidence type="ECO:0008006" key="3">
    <source>
        <dbReference type="Google" id="ProtNLM"/>
    </source>
</evidence>
<feature type="chain" id="PRO_5006058286" description="DUF4864 domain-containing protein" evidence="1">
    <location>
        <begin position="26"/>
        <end position="140"/>
    </location>
</feature>
<dbReference type="Pfam" id="PF16156">
    <property type="entry name" value="DUF4864"/>
    <property type="match status" value="1"/>
</dbReference>
<feature type="signal peptide" evidence="1">
    <location>
        <begin position="1"/>
        <end position="25"/>
    </location>
</feature>
<dbReference type="AlphaFoldDB" id="A0A0P0ZA87"/>
<dbReference type="InterPro" id="IPR032347">
    <property type="entry name" value="DUF4864"/>
</dbReference>
<accession>A0A0P0ZA87</accession>
<evidence type="ECO:0000256" key="1">
    <source>
        <dbReference type="SAM" id="SignalP"/>
    </source>
</evidence>
<sequence>MMRSTARLVILLSLLCLGFSSTARAGDAADVQAVIASQLEAFRQNDGEAAFVHAAPKIKSMFGTTDRFMEMVRTGYPPVYRSSNVSFGELTSSADGFRQDVFMTDPKGQSWVATYTLERQPDGSMKITGVYLKKSEELAV</sequence>
<keyword evidence="1" id="KW-0732">Signal</keyword>
<dbReference type="EMBL" id="LC066397">
    <property type="protein sequence ID" value="BAT31298.1"/>
    <property type="molecule type" value="Genomic_DNA"/>
</dbReference>
<dbReference type="RefSeq" id="WP_007065844.1">
    <property type="nucleotide sequence ID" value="NZ_BBWO01000005.1"/>
</dbReference>
<dbReference type="OrthoDB" id="9130422at2"/>
<reference evidence="2" key="1">
    <citation type="journal article" date="2015" name="Proc. Natl. Acad. Sci. U.S.A.">
        <title>Bacterial clade with the ribosomal RNA operon on a small plasmid rather than the chromosome.</title>
        <authorList>
            <person name="Anda M."/>
            <person name="Ohtsubo Y."/>
            <person name="Okubo T."/>
            <person name="Sugawara M."/>
            <person name="Nagata Y."/>
            <person name="Tsuda M."/>
            <person name="Minamisawa K."/>
            <person name="Mitsui H."/>
        </authorList>
    </citation>
    <scope>NUCLEOTIDE SEQUENCE</scope>
    <source>
        <strain evidence="2">DSM 15513</strain>
    </source>
</reference>
<proteinExistence type="predicted"/>